<dbReference type="EMBL" id="ML014274">
    <property type="protein sequence ID" value="RKO99577.1"/>
    <property type="molecule type" value="Genomic_DNA"/>
</dbReference>
<dbReference type="Proteomes" id="UP000274922">
    <property type="component" value="Unassembled WGS sequence"/>
</dbReference>
<evidence type="ECO:0000313" key="2">
    <source>
        <dbReference type="EMBL" id="RKO99577.1"/>
    </source>
</evidence>
<name>A0A4P9X3G2_9FUNG</name>
<feature type="compositionally biased region" description="Low complexity" evidence="1">
    <location>
        <begin position="229"/>
        <end position="242"/>
    </location>
</feature>
<protein>
    <submittedName>
        <fullName evidence="2">Uncharacterized protein</fullName>
    </submittedName>
</protein>
<dbReference type="AlphaFoldDB" id="A0A4P9X3G2"/>
<evidence type="ECO:0000256" key="1">
    <source>
        <dbReference type="SAM" id="MobiDB-lite"/>
    </source>
</evidence>
<proteinExistence type="predicted"/>
<feature type="region of interest" description="Disordered" evidence="1">
    <location>
        <begin position="353"/>
        <end position="378"/>
    </location>
</feature>
<feature type="region of interest" description="Disordered" evidence="1">
    <location>
        <begin position="224"/>
        <end position="267"/>
    </location>
</feature>
<reference evidence="3" key="1">
    <citation type="journal article" date="2018" name="Nat. Microbiol.">
        <title>Leveraging single-cell genomics to expand the fungal tree of life.</title>
        <authorList>
            <person name="Ahrendt S.R."/>
            <person name="Quandt C.A."/>
            <person name="Ciobanu D."/>
            <person name="Clum A."/>
            <person name="Salamov A."/>
            <person name="Andreopoulos B."/>
            <person name="Cheng J.F."/>
            <person name="Woyke T."/>
            <person name="Pelin A."/>
            <person name="Henrissat B."/>
            <person name="Reynolds N.K."/>
            <person name="Benny G.L."/>
            <person name="Smith M.E."/>
            <person name="James T.Y."/>
            <person name="Grigoriev I.V."/>
        </authorList>
    </citation>
    <scope>NUCLEOTIDE SEQUENCE [LARGE SCALE GENOMIC DNA]</scope>
    <source>
        <strain evidence="3">ATCC 52028</strain>
    </source>
</reference>
<keyword evidence="3" id="KW-1185">Reference proteome</keyword>
<sequence>MLRHAPLPRPPSPSRSVDLLDGLAFPTFTAIPTAAIGQQIHAAQQHRDHEVNRCVEQAAAAYTAAAAAAIRVGATVASVSSMAGPSLSPPSPPPLRIGVLVPDLDPAEHWVALRALVPAWAAQGHDVAVYARHPTLGAEWVDPPAGGPTAVASRHATGLPGIPPATWIKTGQPGLYADRQLMILWADAEWYQAVRTVLTQERLPPPAATAAAAAAAAAAPSSLGKAASRRALSPRRAASPSLDHVAASDAAPDRAGTGRPRGGAPRVPDAQRLWLHLMAAVPASTVAAMVGSPWVITVPASPLPDAAPTTSPLGLGRLLHADRLPAGAPLPPEPVGRRAAAAGDVVVEPSLSIPTDASAETDAGEQSEQGQHRLADPDTMMEQWAAASTSYLAY</sequence>
<accession>A0A4P9X3G2</accession>
<feature type="compositionally biased region" description="Low complexity" evidence="1">
    <location>
        <begin position="253"/>
        <end position="267"/>
    </location>
</feature>
<gene>
    <name evidence="2" type="ORF">CXG81DRAFT_27672</name>
</gene>
<evidence type="ECO:0000313" key="3">
    <source>
        <dbReference type="Proteomes" id="UP000274922"/>
    </source>
</evidence>
<organism evidence="2 3">
    <name type="scientific">Caulochytrium protostelioides</name>
    <dbReference type="NCBI Taxonomy" id="1555241"/>
    <lineage>
        <taxon>Eukaryota</taxon>
        <taxon>Fungi</taxon>
        <taxon>Fungi incertae sedis</taxon>
        <taxon>Chytridiomycota</taxon>
        <taxon>Chytridiomycota incertae sedis</taxon>
        <taxon>Chytridiomycetes</taxon>
        <taxon>Caulochytriales</taxon>
        <taxon>Caulochytriaceae</taxon>
        <taxon>Caulochytrium</taxon>
    </lineage>
</organism>